<keyword evidence="1" id="KW-1133">Transmembrane helix</keyword>
<proteinExistence type="predicted"/>
<protein>
    <submittedName>
        <fullName evidence="2">Uncharacterized protein</fullName>
    </submittedName>
</protein>
<accession>A0A1F5TSP2</accession>
<dbReference type="AlphaFoldDB" id="A0A1F5TSP2"/>
<keyword evidence="1" id="KW-0812">Transmembrane</keyword>
<evidence type="ECO:0000313" key="3">
    <source>
        <dbReference type="Proteomes" id="UP000177579"/>
    </source>
</evidence>
<evidence type="ECO:0000256" key="1">
    <source>
        <dbReference type="SAM" id="Phobius"/>
    </source>
</evidence>
<feature type="transmembrane region" description="Helical" evidence="1">
    <location>
        <begin position="6"/>
        <end position="29"/>
    </location>
</feature>
<reference evidence="2 3" key="1">
    <citation type="journal article" date="2016" name="Nat. Commun.">
        <title>Thousands of microbial genomes shed light on interconnected biogeochemical processes in an aquifer system.</title>
        <authorList>
            <person name="Anantharaman K."/>
            <person name="Brown C.T."/>
            <person name="Hug L.A."/>
            <person name="Sharon I."/>
            <person name="Castelle C.J."/>
            <person name="Probst A.J."/>
            <person name="Thomas B.C."/>
            <person name="Singh A."/>
            <person name="Wilkins M.J."/>
            <person name="Karaoz U."/>
            <person name="Brodie E.L."/>
            <person name="Williams K.H."/>
            <person name="Hubbard S.S."/>
            <person name="Banfield J.F."/>
        </authorList>
    </citation>
    <scope>NUCLEOTIDE SEQUENCE [LARGE SCALE GENOMIC DNA]</scope>
</reference>
<keyword evidence="1" id="KW-0472">Membrane</keyword>
<comment type="caution">
    <text evidence="2">The sequence shown here is derived from an EMBL/GenBank/DDBJ whole genome shotgun (WGS) entry which is preliminary data.</text>
</comment>
<dbReference type="Proteomes" id="UP000177579">
    <property type="component" value="Unassembled WGS sequence"/>
</dbReference>
<dbReference type="EMBL" id="MFGO01000001">
    <property type="protein sequence ID" value="OGF41913.1"/>
    <property type="molecule type" value="Genomic_DNA"/>
</dbReference>
<sequence>MIFGLFATSFIFIFFMGFLLVIMGPNNFFQFLRQILKDKKCIAVIILLFFFLTLGFRAVKLNEEEKATQLTVQKTEKTMISDPKLLTSATEEKKIEPPKTDKIEGGKPIASTTETSNGAVSLIGKKIAGTHPLKTLSNHNNVAFSYFQNSDVPNCRYTTQHTIVEFSWRKEGEIHYLPVSKFKIIEKKDGPSVPVAKFRWKVRGEEGVDKDIPKIMEENIIYIEITGQSGFWPFDRQYAENIEVLSSKISQKLKGMRTLEPLRNSSNTILSSNTYFDSFGRDKNLINAYSKIRFNTTFENGITQFCVIPCGKLKVKIVDNIATPVFRSRWAVLTGEGSTEKPITKILEENIIFFEVICTRDQWPFRYIPNGKYKKLTGEINVLLSQNYYLEQINPNQENTINPLQKYFDSEEEMVKFVLKFEEKIKFELRFPLSKFQVEFTEDKHSPIIGFNFKEHKENCTIKKSLIEKDCFKKNMDSIKIICNKKDWPF</sequence>
<name>A0A1F5TSP2_9BACT</name>
<gene>
    <name evidence="2" type="ORF">A2531_04755</name>
</gene>
<feature type="transmembrane region" description="Helical" evidence="1">
    <location>
        <begin position="41"/>
        <end position="59"/>
    </location>
</feature>
<organism evidence="2 3">
    <name type="scientific">Candidatus Falkowbacteria bacterium RIFOXYD2_FULL_34_120</name>
    <dbReference type="NCBI Taxonomy" id="1798007"/>
    <lineage>
        <taxon>Bacteria</taxon>
        <taxon>Candidatus Falkowiibacteriota</taxon>
    </lineage>
</organism>
<evidence type="ECO:0000313" key="2">
    <source>
        <dbReference type="EMBL" id="OGF41913.1"/>
    </source>
</evidence>